<dbReference type="NCBIfam" id="TIGR01662">
    <property type="entry name" value="HAD-SF-IIIA"/>
    <property type="match status" value="1"/>
</dbReference>
<dbReference type="Gene3D" id="3.40.50.1000">
    <property type="entry name" value="HAD superfamily/HAD-like"/>
    <property type="match status" value="1"/>
</dbReference>
<evidence type="ECO:0000313" key="9">
    <source>
        <dbReference type="Proteomes" id="UP000676386"/>
    </source>
</evidence>
<name>A0ABS5JCM0_9BACT</name>
<evidence type="ECO:0000313" key="8">
    <source>
        <dbReference type="EMBL" id="MBS0032232.1"/>
    </source>
</evidence>
<dbReference type="InterPro" id="IPR023214">
    <property type="entry name" value="HAD_sf"/>
</dbReference>
<evidence type="ECO:0000256" key="5">
    <source>
        <dbReference type="ARBA" id="ARBA00023277"/>
    </source>
</evidence>
<organism evidence="8 9">
    <name type="scientific">Chitinophaga hostae</name>
    <dbReference type="NCBI Taxonomy" id="2831022"/>
    <lineage>
        <taxon>Bacteria</taxon>
        <taxon>Pseudomonadati</taxon>
        <taxon>Bacteroidota</taxon>
        <taxon>Chitinophagia</taxon>
        <taxon>Chitinophagales</taxon>
        <taxon>Chitinophagaceae</taxon>
        <taxon>Chitinophaga</taxon>
    </lineage>
</organism>
<proteinExistence type="inferred from homology"/>
<keyword evidence="2 7" id="KW-0963">Cytoplasm</keyword>
<dbReference type="InterPro" id="IPR004446">
    <property type="entry name" value="Heptose_bisP_phosphatase"/>
</dbReference>
<dbReference type="NCBIfam" id="TIGR01656">
    <property type="entry name" value="Histidinol-ppas"/>
    <property type="match status" value="1"/>
</dbReference>
<dbReference type="GO" id="GO:0016787">
    <property type="term" value="F:hydrolase activity"/>
    <property type="evidence" value="ECO:0007669"/>
    <property type="project" value="UniProtKB-KW"/>
</dbReference>
<evidence type="ECO:0000256" key="6">
    <source>
        <dbReference type="ARBA" id="ARBA00031828"/>
    </source>
</evidence>
<evidence type="ECO:0000256" key="4">
    <source>
        <dbReference type="ARBA" id="ARBA00022801"/>
    </source>
</evidence>
<dbReference type="EMBL" id="JAGTXB010000030">
    <property type="protein sequence ID" value="MBS0032232.1"/>
    <property type="molecule type" value="Genomic_DNA"/>
</dbReference>
<comment type="subcellular location">
    <subcellularLocation>
        <location evidence="1 7">Cytoplasm</location>
    </subcellularLocation>
</comment>
<dbReference type="SUPFAM" id="SSF56784">
    <property type="entry name" value="HAD-like"/>
    <property type="match status" value="1"/>
</dbReference>
<dbReference type="PANTHER" id="PTHR42891">
    <property type="entry name" value="D-GLYCERO-BETA-D-MANNO-HEPTOSE-1,7-BISPHOSPHATE 7-PHOSPHATASE"/>
    <property type="match status" value="1"/>
</dbReference>
<dbReference type="EC" id="3.1.3.-" evidence="7"/>
<dbReference type="InterPro" id="IPR006543">
    <property type="entry name" value="Histidinol-phos"/>
</dbReference>
<evidence type="ECO:0000256" key="7">
    <source>
        <dbReference type="PIRNR" id="PIRNR004682"/>
    </source>
</evidence>
<comment type="caution">
    <text evidence="8">The sequence shown here is derived from an EMBL/GenBank/DDBJ whole genome shotgun (WGS) entry which is preliminary data.</text>
</comment>
<protein>
    <recommendedName>
        <fullName evidence="6 7">D,D-heptose 1,7-bisphosphate phosphatase</fullName>
        <ecNumber evidence="7">3.1.3.-</ecNumber>
    </recommendedName>
</protein>
<dbReference type="PIRSF" id="PIRSF004682">
    <property type="entry name" value="GmhB"/>
    <property type="match status" value="1"/>
</dbReference>
<evidence type="ECO:0000256" key="2">
    <source>
        <dbReference type="ARBA" id="ARBA00022490"/>
    </source>
</evidence>
<reference evidence="8 9" key="1">
    <citation type="submission" date="2021-04" db="EMBL/GenBank/DDBJ databases">
        <title>Chitinophaga sp. nov., isolated from the rhizosphere soil.</title>
        <authorList>
            <person name="He S."/>
        </authorList>
    </citation>
    <scope>NUCLEOTIDE SEQUENCE [LARGE SCALE GENOMIC DNA]</scope>
    <source>
        <strain evidence="8 9">2R12</strain>
    </source>
</reference>
<dbReference type="InterPro" id="IPR036412">
    <property type="entry name" value="HAD-like_sf"/>
</dbReference>
<keyword evidence="3" id="KW-0479">Metal-binding</keyword>
<accession>A0ABS5JCM0</accession>
<evidence type="ECO:0000256" key="1">
    <source>
        <dbReference type="ARBA" id="ARBA00004496"/>
    </source>
</evidence>
<dbReference type="InterPro" id="IPR006549">
    <property type="entry name" value="HAD-SF_hydro_IIIA"/>
</dbReference>
<dbReference type="RefSeq" id="WP_211977390.1">
    <property type="nucleotide sequence ID" value="NZ_CBFHAM010000076.1"/>
</dbReference>
<dbReference type="Proteomes" id="UP000676386">
    <property type="component" value="Unassembled WGS sequence"/>
</dbReference>
<dbReference type="PANTHER" id="PTHR42891:SF1">
    <property type="entry name" value="D-GLYCERO-BETA-D-MANNO-HEPTOSE-1,7-BISPHOSPHATE 7-PHOSPHATASE"/>
    <property type="match status" value="1"/>
</dbReference>
<evidence type="ECO:0000256" key="3">
    <source>
        <dbReference type="ARBA" id="ARBA00022723"/>
    </source>
</evidence>
<dbReference type="Pfam" id="PF13242">
    <property type="entry name" value="Hydrolase_like"/>
    <property type="match status" value="1"/>
</dbReference>
<gene>
    <name evidence="8" type="ORF">KE626_33175</name>
</gene>
<keyword evidence="4 7" id="KW-0378">Hydrolase</keyword>
<keyword evidence="5 7" id="KW-0119">Carbohydrate metabolism</keyword>
<sequence>MTLFLDRDGVVNDEIRDGYVLRPDMFHFSEGVLAAMPLLAKHFDRILMVTNQRCIGRGLLSPEGLQEIHTQMLQQIEQHGGRIDRIYFCPDLDNSSPCRKPATGMGLQAKQDFPEIDFSSAVMVGNTLGDMQFGKTLGMQTVFIPSTSPETPFPHPLIDQRYQNLLQFAQAIQ</sequence>
<comment type="similarity">
    <text evidence="7">Belongs to the gmhB family.</text>
</comment>
<keyword evidence="9" id="KW-1185">Reference proteome</keyword>